<keyword evidence="5 6" id="KW-0442">Lipid degradation</keyword>
<dbReference type="Pfam" id="PF01734">
    <property type="entry name" value="Patatin"/>
    <property type="match status" value="1"/>
</dbReference>
<dbReference type="PANTHER" id="PTHR32176:SF61">
    <property type="entry name" value="PATATIN"/>
    <property type="match status" value="1"/>
</dbReference>
<evidence type="ECO:0000256" key="5">
    <source>
        <dbReference type="PROSITE-ProRule" id="PRU01161"/>
    </source>
</evidence>
<evidence type="ECO:0000313" key="9">
    <source>
        <dbReference type="EMBL" id="CDM80391.1"/>
    </source>
</evidence>
<sequence length="396" mass="44100">MAGTSTGGLIVTMLATPGDHGRPKYSPKEIQDFYIKNGPSIFPPKNYFLRKMGLAGEIIHALKGPRYDGVFLHQKIEEFTEKHTLANTLSWLVVPTFDVYRLAPVIFSSFEDHLTDPQKRKKETKPLLSDVCIGTSAAPTYFPTHYFDNDRPSGIRRSNFHLADGAVAANNPTMAAIMRVTREVLLRNPHFHHSDVNYNNFLVISIGTGSSVKEKGAYTAADCAKWGAFDWLFNLSNKHSPLIDMYSHASSESVDLQVRMLLNHNQAAKYLRIQAQCLLFKEPDMLPMDNATTENTDSLVDIAQKLLESNSGKVDLYLGTYQTSKNGPTNDEELDRFAKLLVAERYLRLAKQKEEEQEEKRATSEAAPPAPTTSVSPDGFKETSIGLPVGDTQEGT</sequence>
<dbReference type="GO" id="GO:0006952">
    <property type="term" value="P:defense response"/>
    <property type="evidence" value="ECO:0007669"/>
    <property type="project" value="UniProtKB-KW"/>
</dbReference>
<evidence type="ECO:0000256" key="1">
    <source>
        <dbReference type="ARBA" id="ARBA00010240"/>
    </source>
</evidence>
<evidence type="ECO:0000256" key="4">
    <source>
        <dbReference type="ARBA" id="ARBA00025642"/>
    </source>
</evidence>
<proteinExistence type="inferred from homology"/>
<gene>
    <name evidence="9" type="ORF">TRAES_3BF035200040CFD_c1</name>
</gene>
<dbReference type="PROSITE" id="PS51635">
    <property type="entry name" value="PNPLA"/>
    <property type="match status" value="1"/>
</dbReference>
<dbReference type="ExpressionAtlas" id="A0A077RP73">
    <property type="expression patterns" value="baseline"/>
</dbReference>
<comment type="function">
    <text evidence="6">Lipolytic acyl hydrolase (LAH).</text>
</comment>
<keyword evidence="5 6" id="KW-0378">Hydrolase</keyword>
<dbReference type="SUPFAM" id="SSF52151">
    <property type="entry name" value="FabD/lysophospholipase-like"/>
    <property type="match status" value="1"/>
</dbReference>
<reference evidence="9" key="1">
    <citation type="journal article" date="2014" name="Science">
        <title>Structural and functional partitioning of bread wheat chromosome 3B.</title>
        <authorList>
            <person name="Choulet F."/>
            <person name="Alberti A."/>
            <person name="Theil S."/>
            <person name="Glover N."/>
            <person name="Barbe V."/>
            <person name="Daron J."/>
            <person name="Pingault L."/>
            <person name="Sourdille P."/>
            <person name="Couloux A."/>
            <person name="Paux E."/>
            <person name="Leroy P."/>
            <person name="Mangenot S."/>
            <person name="Guilhot N."/>
            <person name="Le Gouis J."/>
            <person name="Balfourier F."/>
            <person name="Alaux M."/>
            <person name="Jamilloux V."/>
            <person name="Poulain J."/>
            <person name="Durand C."/>
            <person name="Bellec A."/>
            <person name="Gaspin C."/>
            <person name="Safar J."/>
            <person name="Dolezel J."/>
            <person name="Rogers J."/>
            <person name="Vandepoele K."/>
            <person name="Aury J.M."/>
            <person name="Mayer K."/>
            <person name="Berges H."/>
            <person name="Quesneville H."/>
            <person name="Wincker P."/>
            <person name="Feuillet C."/>
        </authorList>
    </citation>
    <scope>NUCLEOTIDE SEQUENCE</scope>
</reference>
<feature type="compositionally biased region" description="Low complexity" evidence="7">
    <location>
        <begin position="364"/>
        <end position="377"/>
    </location>
</feature>
<comment type="domain">
    <text evidence="6">The nitrogen atoms of the two glycine residues in the GGXR motif define the oxyanion hole, and stabilize the oxyanion that forms during the nucleophilic attack by the catalytic serine during substrate cleavage.</text>
</comment>
<keyword evidence="3 5" id="KW-0443">Lipid metabolism</keyword>
<feature type="active site" description="Nucleophile" evidence="5">
    <location>
        <position position="5"/>
    </location>
</feature>
<feature type="region of interest" description="Disordered" evidence="7">
    <location>
        <begin position="351"/>
        <end position="396"/>
    </location>
</feature>
<name>A0A077RP73_WHEAT</name>
<evidence type="ECO:0000256" key="3">
    <source>
        <dbReference type="ARBA" id="ARBA00023098"/>
    </source>
</evidence>
<feature type="active site" description="Proton acceptor" evidence="5">
    <location>
        <position position="164"/>
    </location>
</feature>
<evidence type="ECO:0000256" key="6">
    <source>
        <dbReference type="RuleBase" id="RU361262"/>
    </source>
</evidence>
<evidence type="ECO:0000256" key="2">
    <source>
        <dbReference type="ARBA" id="ARBA00022821"/>
    </source>
</evidence>
<dbReference type="AlphaFoldDB" id="A0A077RP73"/>
<protein>
    <recommendedName>
        <fullName evidence="6">Patatin</fullName>
        <ecNumber evidence="6">3.1.1.-</ecNumber>
    </recommendedName>
</protein>
<dbReference type="InterPro" id="IPR016035">
    <property type="entry name" value="Acyl_Trfase/lysoPLipase"/>
</dbReference>
<feature type="short sequence motif" description="GXSXG" evidence="5">
    <location>
        <begin position="3"/>
        <end position="7"/>
    </location>
</feature>
<comment type="function">
    <text evidence="4">Possesses non-specific lipolytic acyl hydrolase (LAH) activity. Hydrolyzes phospholipids as well as galactolipids. May play a role in disease resistance.</text>
</comment>
<evidence type="ECO:0000259" key="8">
    <source>
        <dbReference type="PROSITE" id="PS51635"/>
    </source>
</evidence>
<dbReference type="InterPro" id="IPR002641">
    <property type="entry name" value="PNPLA_dom"/>
</dbReference>
<dbReference type="GO" id="GO:0016787">
    <property type="term" value="F:hydrolase activity"/>
    <property type="evidence" value="ECO:0007669"/>
    <property type="project" value="UniProtKB-UniRule"/>
</dbReference>
<feature type="domain" description="PNPLA" evidence="8">
    <location>
        <begin position="1"/>
        <end position="177"/>
    </location>
</feature>
<dbReference type="EC" id="3.1.1.-" evidence="6"/>
<organism evidence="9">
    <name type="scientific">Triticum aestivum</name>
    <name type="common">Wheat</name>
    <dbReference type="NCBI Taxonomy" id="4565"/>
    <lineage>
        <taxon>Eukaryota</taxon>
        <taxon>Viridiplantae</taxon>
        <taxon>Streptophyta</taxon>
        <taxon>Embryophyta</taxon>
        <taxon>Tracheophyta</taxon>
        <taxon>Spermatophyta</taxon>
        <taxon>Magnoliopsida</taxon>
        <taxon>Liliopsida</taxon>
        <taxon>Poales</taxon>
        <taxon>Poaceae</taxon>
        <taxon>BOP clade</taxon>
        <taxon>Pooideae</taxon>
        <taxon>Triticodae</taxon>
        <taxon>Triticeae</taxon>
        <taxon>Triticinae</taxon>
        <taxon>Triticum</taxon>
    </lineage>
</organism>
<dbReference type="GO" id="GO:0016042">
    <property type="term" value="P:lipid catabolic process"/>
    <property type="evidence" value="ECO:0007669"/>
    <property type="project" value="UniProtKB-UniRule"/>
</dbReference>
<feature type="short sequence motif" description="DGA/G" evidence="5">
    <location>
        <begin position="164"/>
        <end position="166"/>
    </location>
</feature>
<dbReference type="HOGENOM" id="CLU_000288_144_0_1"/>
<accession>A0A077RP73</accession>
<evidence type="ECO:0000256" key="7">
    <source>
        <dbReference type="SAM" id="MobiDB-lite"/>
    </source>
</evidence>
<comment type="caution">
    <text evidence="5">Lacks conserved residue(s) required for the propagation of feature annotation.</text>
</comment>
<comment type="similarity">
    <text evidence="1 6">Belongs to the patatin family.</text>
</comment>
<dbReference type="Gene3D" id="3.40.1090.10">
    <property type="entry name" value="Cytosolic phospholipase A2 catalytic domain"/>
    <property type="match status" value="1"/>
</dbReference>
<dbReference type="EMBL" id="HG670306">
    <property type="protein sequence ID" value="CDM80391.1"/>
    <property type="molecule type" value="Genomic_DNA"/>
</dbReference>
<keyword evidence="2" id="KW-0611">Plant defense</keyword>
<feature type="compositionally biased region" description="Basic and acidic residues" evidence="7">
    <location>
        <begin position="351"/>
        <end position="363"/>
    </location>
</feature>
<dbReference type="PANTHER" id="PTHR32176">
    <property type="entry name" value="XYLOSE ISOMERASE"/>
    <property type="match status" value="1"/>
</dbReference>